<dbReference type="AlphaFoldDB" id="D3EPJ6"/>
<dbReference type="Pfam" id="PF03816">
    <property type="entry name" value="LytR_cpsA_psr"/>
    <property type="match status" value="1"/>
</dbReference>
<dbReference type="InterPro" id="IPR027381">
    <property type="entry name" value="LytR/CpsA/Psr_C"/>
</dbReference>
<dbReference type="Gene3D" id="3.40.630.190">
    <property type="entry name" value="LCP protein"/>
    <property type="match status" value="1"/>
</dbReference>
<comment type="similarity">
    <text evidence="1">Belongs to the LytR/CpsA/Psr (LCP) family.</text>
</comment>
<name>D3EPJ6_ATETH</name>
<proteinExistence type="inferred from homology"/>
<reference evidence="5 6" key="1">
    <citation type="journal article" date="2010" name="Nature">
        <title>Metabolic streamlining in an open-ocean nitrogen-fixing cyanobacterium.</title>
        <authorList>
            <person name="Tripp H.J."/>
            <person name="Bench S.R."/>
            <person name="Turk K.A."/>
            <person name="Foster R.A."/>
            <person name="Desany B.A."/>
            <person name="Niazi F."/>
            <person name="Affourtit J.P."/>
            <person name="Zehr J.P."/>
        </authorList>
    </citation>
    <scope>NUCLEOTIDE SEQUENCE [LARGE SCALE GENOMIC DNA]</scope>
    <source>
        <strain evidence="6">ALOHA</strain>
    </source>
</reference>
<evidence type="ECO:0000313" key="6">
    <source>
        <dbReference type="Proteomes" id="UP000001405"/>
    </source>
</evidence>
<dbReference type="Pfam" id="PF13399">
    <property type="entry name" value="LytR_C"/>
    <property type="match status" value="1"/>
</dbReference>
<accession>D3EPJ6</accession>
<evidence type="ECO:0000313" key="5">
    <source>
        <dbReference type="EMBL" id="ADB95396.1"/>
    </source>
</evidence>
<dbReference type="EMBL" id="CP001842">
    <property type="protein sequence ID" value="ADB95396.1"/>
    <property type="molecule type" value="Genomic_DNA"/>
</dbReference>
<dbReference type="InterPro" id="IPR004474">
    <property type="entry name" value="LytR_CpsA_psr"/>
</dbReference>
<evidence type="ECO:0000256" key="2">
    <source>
        <dbReference type="SAM" id="Phobius"/>
    </source>
</evidence>
<keyword evidence="2" id="KW-1133">Transmembrane helix</keyword>
<keyword evidence="2" id="KW-0472">Membrane</keyword>
<dbReference type="Proteomes" id="UP000001405">
    <property type="component" value="Chromosome"/>
</dbReference>
<evidence type="ECO:0000256" key="1">
    <source>
        <dbReference type="ARBA" id="ARBA00006068"/>
    </source>
</evidence>
<dbReference type="PANTHER" id="PTHR33392">
    <property type="entry name" value="POLYISOPRENYL-TEICHOIC ACID--PEPTIDOGLYCAN TEICHOIC ACID TRANSFERASE TAGU"/>
    <property type="match status" value="1"/>
</dbReference>
<dbReference type="InterPro" id="IPR050922">
    <property type="entry name" value="LytR/CpsA/Psr_CW_biosynth"/>
</dbReference>
<protein>
    <submittedName>
        <fullName evidence="5">Cell envelope-related transcriptional attenuator</fullName>
    </submittedName>
</protein>
<keyword evidence="6" id="KW-1185">Reference proteome</keyword>
<dbReference type="STRING" id="1453429.UCYN_07000"/>
<evidence type="ECO:0000259" key="4">
    <source>
        <dbReference type="Pfam" id="PF13399"/>
    </source>
</evidence>
<dbReference type="HOGENOM" id="CLU_016455_5_1_3"/>
<feature type="domain" description="LytR/CpsA/Psr regulator C-terminal" evidence="4">
    <location>
        <begin position="367"/>
        <end position="453"/>
    </location>
</feature>
<dbReference type="KEGG" id="cyu:UCYN_07000"/>
<sequence>MSFKKKNPNNLFNQKSSIENKGENIKWSRMSLGLIIVSIMSTTIGVLVAISLSSKPLQRSSLTENQEKAFSQNETISYTNLRLPKLSRPVNVLILGTKVLTSEINDKKATKNLGHHALVNSFKGLSDTVVLARFDPITRKLSILSIPRDTQAIIKHEIRKINEANYYGGPSLAAETISNLLGGVPINRYVRFNIQGVEKVIDALGGVKIYVPKNMKYTDHSQHLYINIKEGEQHIDGQKAVSFLRFRYDRYGDIGRVQRQQIFMRALVEQALKPKNLLRIPEILSIINSYIDTNLTVEELVALSGFASQIQRSNVQMLMLPGNFNGNGKHKVSYWLPDHNQIKNMVATYFDYGVPNLGIKEAAPNSLRIAVQNSTKNPELGQQVVDFLKNAGYQRTFISHQWPENLSKTRIIAQNGDSIGAAALRIDLGIGEVLVESTGNLASDITIVIGLDWEKYHSKSNP</sequence>
<dbReference type="RefSeq" id="WP_012954083.1">
    <property type="nucleotide sequence ID" value="NC_013771.1"/>
</dbReference>
<organism evidence="6">
    <name type="scientific">Atelocyanobacterium thalassa (isolate ALOHA)</name>
    <dbReference type="NCBI Taxonomy" id="1453429"/>
    <lineage>
        <taxon>Bacteria</taxon>
        <taxon>Bacillati</taxon>
        <taxon>Cyanobacteriota</taxon>
        <taxon>Cyanophyceae</taxon>
        <taxon>Oscillatoriophycideae</taxon>
        <taxon>Chroococcales</taxon>
        <taxon>Aphanothecaceae</taxon>
        <taxon>Candidatus Atelocyanobacterium</taxon>
        <taxon>Candidatus Atelocyanobacterium thalassae</taxon>
    </lineage>
</organism>
<feature type="transmembrane region" description="Helical" evidence="2">
    <location>
        <begin position="31"/>
        <end position="52"/>
    </location>
</feature>
<evidence type="ECO:0000259" key="3">
    <source>
        <dbReference type="Pfam" id="PF03816"/>
    </source>
</evidence>
<keyword evidence="2" id="KW-0812">Transmembrane</keyword>
<dbReference type="NCBIfam" id="TIGR00350">
    <property type="entry name" value="lytR_cpsA_psr"/>
    <property type="match status" value="1"/>
</dbReference>
<feature type="domain" description="Cell envelope-related transcriptional attenuator" evidence="3">
    <location>
        <begin position="126"/>
        <end position="271"/>
    </location>
</feature>
<gene>
    <name evidence="5" type="ordered locus">UCYN_07000</name>
</gene>
<dbReference type="PATRIC" id="fig|713887.8.peg.654"/>
<dbReference type="PANTHER" id="PTHR33392:SF6">
    <property type="entry name" value="POLYISOPRENYL-TEICHOIC ACID--PEPTIDOGLYCAN TEICHOIC ACID TRANSFERASE TAGU"/>
    <property type="match status" value="1"/>
</dbReference>